<evidence type="ECO:0000256" key="1">
    <source>
        <dbReference type="SAM" id="MobiDB-lite"/>
    </source>
</evidence>
<proteinExistence type="predicted"/>
<dbReference type="AlphaFoldDB" id="A0A4Y3TS90"/>
<organism evidence="2 3">
    <name type="scientific">Acetobacter orleanensis</name>
    <dbReference type="NCBI Taxonomy" id="104099"/>
    <lineage>
        <taxon>Bacteria</taxon>
        <taxon>Pseudomonadati</taxon>
        <taxon>Pseudomonadota</taxon>
        <taxon>Alphaproteobacteria</taxon>
        <taxon>Acetobacterales</taxon>
        <taxon>Acetobacteraceae</taxon>
        <taxon>Acetobacter</taxon>
    </lineage>
</organism>
<dbReference type="EMBL" id="BJMU01000020">
    <property type="protein sequence ID" value="GEB83870.1"/>
    <property type="molecule type" value="Genomic_DNA"/>
</dbReference>
<dbReference type="SUPFAM" id="SSF52540">
    <property type="entry name" value="P-loop containing nucleoside triphosphate hydrolases"/>
    <property type="match status" value="1"/>
</dbReference>
<name>A0A4Y3TS90_9PROT</name>
<protein>
    <recommendedName>
        <fullName evidence="4">DUF927 domain-containing protein</fullName>
    </recommendedName>
</protein>
<reference evidence="2 3" key="1">
    <citation type="submission" date="2019-06" db="EMBL/GenBank/DDBJ databases">
        <title>Whole genome shotgun sequence of Acetobacter orleanensis NBRC 13752.</title>
        <authorList>
            <person name="Hosoyama A."/>
            <person name="Uohara A."/>
            <person name="Ohji S."/>
            <person name="Ichikawa N."/>
        </authorList>
    </citation>
    <scope>NUCLEOTIDE SEQUENCE [LARGE SCALE GENOMIC DNA]</scope>
    <source>
        <strain evidence="2 3">NBRC 13752</strain>
    </source>
</reference>
<keyword evidence="3" id="KW-1185">Reference proteome</keyword>
<feature type="region of interest" description="Disordered" evidence="1">
    <location>
        <begin position="22"/>
        <end position="47"/>
    </location>
</feature>
<evidence type="ECO:0000313" key="3">
    <source>
        <dbReference type="Proteomes" id="UP000317617"/>
    </source>
</evidence>
<dbReference type="InterPro" id="IPR027417">
    <property type="entry name" value="P-loop_NTPase"/>
</dbReference>
<evidence type="ECO:0000313" key="2">
    <source>
        <dbReference type="EMBL" id="GEB83870.1"/>
    </source>
</evidence>
<sequence length="630" mass="68865">MQSGESGLSAVRSAVHAADRQFQVIDGGRDSKNGGGGPPEAPKPDEECPISVIGHLDGSFYFLDRVGQLRVLKASQMTRRADLVALFGGNILWMKEKFPKTTKVKEKGQDGEETTRDVVVDFKINNVAEFLQRECFRSGLYGDHIQIRRPGVWPDPSGMPIVHCGDRVLVGARLELPGTRIGNQIWAAAAPEPRPEKPCSCAEARALQQNIRDLWNFRVPGSDVIVMGMLACAYYGAAIPWRPAGFLTGGAGCGKSSLLEVLKSAIPLKFATNDASKAGIEQMVDGRAIPMLVDEASDRVDQRAARALLDLVLSATGGEGTKGARGGSDGIARKISVAGSIIMASIRPPDMEAQHLGRFTIIEMDAAKQGADHTAEHRDLSAWCRDLGPALWGRAIAGWERYREARIILRAAVGKAGCQPREMDQMGSLLAGWWTLVFDHVPTEAEADDAVKGVIGYTRSVDQVMTQSGTQQMIDFLLSQKVQMNRSTDRQPLNVLISRMLEPDTPRGQDSPEYQDINYSRDNVAGVLASYGIRVVRANEPPGRSGQPALRASDGDGLWIWPRNAMLAALFKETVFAGQKYMYEFARMESYRPPPKDSRGRECAVSIGKMKHKGCFWVRCCEMGLSFDGD</sequence>
<evidence type="ECO:0008006" key="4">
    <source>
        <dbReference type="Google" id="ProtNLM"/>
    </source>
</evidence>
<accession>A0A4Y3TS90</accession>
<comment type="caution">
    <text evidence="2">The sequence shown here is derived from an EMBL/GenBank/DDBJ whole genome shotgun (WGS) entry which is preliminary data.</text>
</comment>
<dbReference type="Proteomes" id="UP000317617">
    <property type="component" value="Unassembled WGS sequence"/>
</dbReference>
<gene>
    <name evidence="2" type="ORF">AOR01nite_23470</name>
</gene>
<dbReference type="STRING" id="104099.AD949_10610"/>